<feature type="region of interest" description="Disordered" evidence="1">
    <location>
        <begin position="45"/>
        <end position="72"/>
    </location>
</feature>
<gene>
    <name evidence="2" type="ORF">E0687_07055</name>
</gene>
<reference evidence="2 3" key="1">
    <citation type="submission" date="2019-03" db="EMBL/GenBank/DDBJ databases">
        <title>Thermus tengchongensis species for the arsenic transformation mechanism.</title>
        <authorList>
            <person name="Yuan G.C."/>
        </authorList>
    </citation>
    <scope>NUCLEOTIDE SEQUENCE [LARGE SCALE GENOMIC DNA]</scope>
    <source>
        <strain evidence="2 3">15W</strain>
    </source>
</reference>
<evidence type="ECO:0000256" key="1">
    <source>
        <dbReference type="SAM" id="MobiDB-lite"/>
    </source>
</evidence>
<feature type="compositionally biased region" description="Basic and acidic residues" evidence="1">
    <location>
        <begin position="62"/>
        <end position="72"/>
    </location>
</feature>
<dbReference type="AlphaFoldDB" id="A0A4Y9FAD6"/>
<organism evidence="2 3">
    <name type="scientific">Thermus tengchongensis</name>
    <dbReference type="NCBI Taxonomy" id="1214928"/>
    <lineage>
        <taxon>Bacteria</taxon>
        <taxon>Thermotogati</taxon>
        <taxon>Deinococcota</taxon>
        <taxon>Deinococci</taxon>
        <taxon>Thermales</taxon>
        <taxon>Thermaceae</taxon>
        <taxon>Thermus</taxon>
    </lineage>
</organism>
<dbReference type="RefSeq" id="WP_135260261.1">
    <property type="nucleotide sequence ID" value="NZ_SJZF01000011.1"/>
</dbReference>
<dbReference type="SUPFAM" id="SSF69255">
    <property type="entry name" value="gp5 N-terminal domain-like"/>
    <property type="match status" value="1"/>
</dbReference>
<dbReference type="Proteomes" id="UP000297668">
    <property type="component" value="Unassembled WGS sequence"/>
</dbReference>
<evidence type="ECO:0008006" key="4">
    <source>
        <dbReference type="Google" id="ProtNLM"/>
    </source>
</evidence>
<comment type="caution">
    <text evidence="2">The sequence shown here is derived from an EMBL/GenBank/DDBJ whole genome shotgun (WGS) entry which is preliminary data.</text>
</comment>
<name>A0A4Y9FAD6_9DEIN</name>
<evidence type="ECO:0000313" key="2">
    <source>
        <dbReference type="EMBL" id="TFU26144.1"/>
    </source>
</evidence>
<accession>A0A4Y9FAD6</accession>
<dbReference type="EMBL" id="SJZF01000011">
    <property type="protein sequence ID" value="TFU26144.1"/>
    <property type="molecule type" value="Genomic_DNA"/>
</dbReference>
<proteinExistence type="predicted"/>
<evidence type="ECO:0000313" key="3">
    <source>
        <dbReference type="Proteomes" id="UP000297668"/>
    </source>
</evidence>
<sequence length="217" mass="23109">MRADALLHALRRLVEALWPELGHRTHLPHKARVLRVRSQAGVAGPPGEVRYSVDVEPLTPDGKPDPSRPPEIRDVPLDLPWMGQEGRGVYALPEPGTLVRIAYYEGNPAYPYVDGVLSEGRAVAQVAPGEYLIRKDGDTWVRLKPDGEIEAQAAPGVLLRLKPDGTVELRGTAVVQVDAPRIELAGGGPPVARVGDPVQVGAAVGQIIGGSSKVFAG</sequence>
<protein>
    <recommendedName>
        <fullName evidence="4">Gp5/Type VI secretion system Vgr protein OB-fold domain-containing protein</fullName>
    </recommendedName>
</protein>